<gene>
    <name evidence="2" type="ORF">Y958_19100</name>
</gene>
<dbReference type="AlphaFoldDB" id="A0A248JW97"/>
<dbReference type="EMBL" id="CP022111">
    <property type="protein sequence ID" value="ASG22987.1"/>
    <property type="molecule type" value="Genomic_DNA"/>
</dbReference>
<proteinExistence type="predicted"/>
<evidence type="ECO:0000256" key="1">
    <source>
        <dbReference type="SAM" id="SignalP"/>
    </source>
</evidence>
<reference evidence="2 3" key="1">
    <citation type="submission" date="2017-06" db="EMBL/GenBank/DDBJ databases">
        <title>Complete genome sequence of Nitrospirillum amazonense strain CBAmC, an endophytic nitrogen-fixing and plant growth-promoting bacterium, isolated from sugarcane.</title>
        <authorList>
            <person name="Schwab S."/>
            <person name="dos Santos Teixeira K.R."/>
            <person name="Simoes Araujo J.L."/>
            <person name="Soares Vidal M."/>
            <person name="Borges de Freitas H.R."/>
            <person name="Rivello Crivelaro A.L."/>
            <person name="Bueno de Camargo Nunes A."/>
            <person name="dos Santos C.M."/>
            <person name="Palmeira da Silva Rosa D."/>
            <person name="da Silva Padilha D."/>
            <person name="da Silva E."/>
            <person name="Araujo Terra L."/>
            <person name="Soares Mendes V."/>
            <person name="Farinelli L."/>
            <person name="Magalhaes Cruz L."/>
            <person name="Baldani J.I."/>
        </authorList>
    </citation>
    <scope>NUCLEOTIDE SEQUENCE [LARGE SCALE GENOMIC DNA]</scope>
    <source>
        <strain evidence="2 3">CBAmC</strain>
    </source>
</reference>
<keyword evidence="3" id="KW-1185">Reference proteome</keyword>
<sequence length="125" mass="12091">MIRLPPLPLLALLTLVILVTGWSAPARAHDCGQAVAVAASSALAAAPADHTVATAAHDCHEAADCCCAGGMAGCATGCAGLLVPSVLPGAERTAAPLMLLAAGDSRGAGLALAPALGPPRPSRIA</sequence>
<evidence type="ECO:0000313" key="2">
    <source>
        <dbReference type="EMBL" id="ASG22987.1"/>
    </source>
</evidence>
<feature type="chain" id="PRO_5012557895" evidence="1">
    <location>
        <begin position="29"/>
        <end position="125"/>
    </location>
</feature>
<name>A0A248JW97_9PROT</name>
<dbReference type="KEGG" id="nao:Y958_19100"/>
<dbReference type="RefSeq" id="WP_088873526.1">
    <property type="nucleotide sequence ID" value="NZ_CP022111.1"/>
</dbReference>
<accession>A0A248JW97</accession>
<evidence type="ECO:0000313" key="3">
    <source>
        <dbReference type="Proteomes" id="UP000197153"/>
    </source>
</evidence>
<dbReference type="Proteomes" id="UP000197153">
    <property type="component" value="Chromosome 2"/>
</dbReference>
<protein>
    <submittedName>
        <fullName evidence="2">Uncharacterized protein</fullName>
    </submittedName>
</protein>
<organism evidence="2 3">
    <name type="scientific">Nitrospirillum viridazoti CBAmc</name>
    <dbReference type="NCBI Taxonomy" id="1441467"/>
    <lineage>
        <taxon>Bacteria</taxon>
        <taxon>Pseudomonadati</taxon>
        <taxon>Pseudomonadota</taxon>
        <taxon>Alphaproteobacteria</taxon>
        <taxon>Rhodospirillales</taxon>
        <taxon>Azospirillaceae</taxon>
        <taxon>Nitrospirillum</taxon>
        <taxon>Nitrospirillum viridazoti</taxon>
    </lineage>
</organism>
<feature type="signal peptide" evidence="1">
    <location>
        <begin position="1"/>
        <end position="28"/>
    </location>
</feature>
<keyword evidence="1" id="KW-0732">Signal</keyword>